<evidence type="ECO:0000313" key="2">
    <source>
        <dbReference type="EMBL" id="KAK7027983.1"/>
    </source>
</evidence>
<name>A0AAW0BPS7_9AGAR</name>
<keyword evidence="3" id="KW-1185">Reference proteome</keyword>
<dbReference type="EMBL" id="JAYKXP010000092">
    <property type="protein sequence ID" value="KAK7027983.1"/>
    <property type="molecule type" value="Genomic_DNA"/>
</dbReference>
<protein>
    <submittedName>
        <fullName evidence="2">Uncharacterized protein</fullName>
    </submittedName>
</protein>
<reference evidence="2 3" key="1">
    <citation type="submission" date="2024-01" db="EMBL/GenBank/DDBJ databases">
        <title>A draft genome for a cacao thread blight-causing isolate of Paramarasmius palmivorus.</title>
        <authorList>
            <person name="Baruah I.K."/>
            <person name="Bukari Y."/>
            <person name="Amoako-Attah I."/>
            <person name="Meinhardt L.W."/>
            <person name="Bailey B.A."/>
            <person name="Cohen S.P."/>
        </authorList>
    </citation>
    <scope>NUCLEOTIDE SEQUENCE [LARGE SCALE GENOMIC DNA]</scope>
    <source>
        <strain evidence="2 3">GH-12</strain>
    </source>
</reference>
<organism evidence="2 3">
    <name type="scientific">Paramarasmius palmivorus</name>
    <dbReference type="NCBI Taxonomy" id="297713"/>
    <lineage>
        <taxon>Eukaryota</taxon>
        <taxon>Fungi</taxon>
        <taxon>Dikarya</taxon>
        <taxon>Basidiomycota</taxon>
        <taxon>Agaricomycotina</taxon>
        <taxon>Agaricomycetes</taxon>
        <taxon>Agaricomycetidae</taxon>
        <taxon>Agaricales</taxon>
        <taxon>Marasmiineae</taxon>
        <taxon>Marasmiaceae</taxon>
        <taxon>Paramarasmius</taxon>
    </lineage>
</organism>
<dbReference type="AlphaFoldDB" id="A0AAW0BPS7"/>
<keyword evidence="1" id="KW-0732">Signal</keyword>
<feature type="chain" id="PRO_5043620291" evidence="1">
    <location>
        <begin position="21"/>
        <end position="144"/>
    </location>
</feature>
<evidence type="ECO:0000256" key="1">
    <source>
        <dbReference type="SAM" id="SignalP"/>
    </source>
</evidence>
<sequence length="144" mass="15995">MKFGFTSLLALIAAATGAVADSPIGDPNYGILSPSGDEVVEHHRSIADYINVYLVSGLDEGFPGPHAFISGVQLITELKPNLDENYPAYYAEIDWAPWSQILPNNRIYQLWVEEKYNAGHPSTHPLGARTDVSYWQKSFLLKPF</sequence>
<evidence type="ECO:0000313" key="3">
    <source>
        <dbReference type="Proteomes" id="UP001383192"/>
    </source>
</evidence>
<feature type="signal peptide" evidence="1">
    <location>
        <begin position="1"/>
        <end position="20"/>
    </location>
</feature>
<comment type="caution">
    <text evidence="2">The sequence shown here is derived from an EMBL/GenBank/DDBJ whole genome shotgun (WGS) entry which is preliminary data.</text>
</comment>
<accession>A0AAW0BPS7</accession>
<gene>
    <name evidence="2" type="ORF">VNI00_015069</name>
</gene>
<dbReference type="Proteomes" id="UP001383192">
    <property type="component" value="Unassembled WGS sequence"/>
</dbReference>
<proteinExistence type="predicted"/>